<evidence type="ECO:0000313" key="7">
    <source>
        <dbReference type="EMBL" id="KAG9449212.1"/>
    </source>
</evidence>
<dbReference type="PANTHER" id="PTHR31717:SF142">
    <property type="entry name" value="B-BOX DOMAIN PROTEIN 30-RELATED"/>
    <property type="match status" value="1"/>
</dbReference>
<keyword evidence="1" id="KW-0479">Metal-binding</keyword>
<sequence length="367" mass="40985">MPHTVRQRLRTKYGPRRASQKGMGRPGHRVSALRRGVSRMLRVLESLGFKIRGLESEESQQLRRLCLSRGDDRMLTRMCSSGATWEYRRRRDRDRARAQREEFEVDEVLWTEKAEGEVSMGCVRPRVCELCNGGASVYCISDTAFLCWDCDASVHGANFLVARHLRRILCNRCKRLEGGCFSGVPSSALGSPLCRSCASSDAACESDSDSSSSTCISSSGSFGADNSVSTASSKFGVRRFGPGRDRGPATAYVDAKGERLLEHWCRRLGLRGSCSFRTVALRALEACVRKFKVFPFRVCLAASLWFAADVCHPRRGSMLQLKRLEQCSGVPAKLIVLAESKLRSILRVKKIKQQQPQEEEKEGWAES</sequence>
<dbReference type="InterPro" id="IPR049808">
    <property type="entry name" value="CONSTANS-like_Bbox1"/>
</dbReference>
<accession>A0AAV7EK42</accession>
<proteinExistence type="predicted"/>
<evidence type="ECO:0000256" key="4">
    <source>
        <dbReference type="PROSITE-ProRule" id="PRU00024"/>
    </source>
</evidence>
<dbReference type="Proteomes" id="UP000825729">
    <property type="component" value="Unassembled WGS sequence"/>
</dbReference>
<dbReference type="PROSITE" id="PS50119">
    <property type="entry name" value="ZF_BBOX"/>
    <property type="match status" value="1"/>
</dbReference>
<evidence type="ECO:0000256" key="3">
    <source>
        <dbReference type="ARBA" id="ARBA00022833"/>
    </source>
</evidence>
<feature type="domain" description="B box-type" evidence="6">
    <location>
        <begin position="123"/>
        <end position="169"/>
    </location>
</feature>
<evidence type="ECO:0000256" key="1">
    <source>
        <dbReference type="ARBA" id="ARBA00022723"/>
    </source>
</evidence>
<dbReference type="InterPro" id="IPR000315">
    <property type="entry name" value="Znf_B-box"/>
</dbReference>
<dbReference type="PANTHER" id="PTHR31717">
    <property type="entry name" value="ZINC FINGER PROTEIN CONSTANS-LIKE 10"/>
    <property type="match status" value="1"/>
</dbReference>
<evidence type="ECO:0000259" key="6">
    <source>
        <dbReference type="PROSITE" id="PS50119"/>
    </source>
</evidence>
<keyword evidence="8" id="KW-1185">Reference proteome</keyword>
<feature type="compositionally biased region" description="Basic residues" evidence="5">
    <location>
        <begin position="1"/>
        <end position="19"/>
    </location>
</feature>
<dbReference type="AlphaFoldDB" id="A0AAV7EK42"/>
<dbReference type="GO" id="GO:0008270">
    <property type="term" value="F:zinc ion binding"/>
    <property type="evidence" value="ECO:0007669"/>
    <property type="project" value="UniProtKB-KW"/>
</dbReference>
<comment type="caution">
    <text evidence="7">The sequence shown here is derived from an EMBL/GenBank/DDBJ whole genome shotgun (WGS) entry which is preliminary data.</text>
</comment>
<dbReference type="EMBL" id="JAINDJ010000004">
    <property type="protein sequence ID" value="KAG9449212.1"/>
    <property type="molecule type" value="Genomic_DNA"/>
</dbReference>
<keyword evidence="3" id="KW-0862">Zinc</keyword>
<dbReference type="SMART" id="SM00336">
    <property type="entry name" value="BBOX"/>
    <property type="match status" value="1"/>
</dbReference>
<protein>
    <recommendedName>
        <fullName evidence="6">B box-type domain-containing protein</fullName>
    </recommendedName>
</protein>
<dbReference type="CDD" id="cd19821">
    <property type="entry name" value="Bbox1_BBX-like"/>
    <property type="match status" value="1"/>
</dbReference>
<organism evidence="7 8">
    <name type="scientific">Aristolochia fimbriata</name>
    <name type="common">White veined hardy Dutchman's pipe vine</name>
    <dbReference type="NCBI Taxonomy" id="158543"/>
    <lineage>
        <taxon>Eukaryota</taxon>
        <taxon>Viridiplantae</taxon>
        <taxon>Streptophyta</taxon>
        <taxon>Embryophyta</taxon>
        <taxon>Tracheophyta</taxon>
        <taxon>Spermatophyta</taxon>
        <taxon>Magnoliopsida</taxon>
        <taxon>Magnoliidae</taxon>
        <taxon>Piperales</taxon>
        <taxon>Aristolochiaceae</taxon>
        <taxon>Aristolochia</taxon>
    </lineage>
</organism>
<evidence type="ECO:0000313" key="8">
    <source>
        <dbReference type="Proteomes" id="UP000825729"/>
    </source>
</evidence>
<keyword evidence="2 4" id="KW-0863">Zinc-finger</keyword>
<evidence type="ECO:0000256" key="5">
    <source>
        <dbReference type="SAM" id="MobiDB-lite"/>
    </source>
</evidence>
<name>A0AAV7EK42_ARIFI</name>
<gene>
    <name evidence="7" type="ORF">H6P81_009177</name>
</gene>
<feature type="region of interest" description="Disordered" evidence="5">
    <location>
        <begin position="1"/>
        <end position="30"/>
    </location>
</feature>
<evidence type="ECO:0000256" key="2">
    <source>
        <dbReference type="ARBA" id="ARBA00022771"/>
    </source>
</evidence>
<reference evidence="7 8" key="1">
    <citation type="submission" date="2021-07" db="EMBL/GenBank/DDBJ databases">
        <title>The Aristolochia fimbriata genome: insights into angiosperm evolution, floral development and chemical biosynthesis.</title>
        <authorList>
            <person name="Jiao Y."/>
        </authorList>
    </citation>
    <scope>NUCLEOTIDE SEQUENCE [LARGE SCALE GENOMIC DNA]</scope>
    <source>
        <strain evidence="7">IBCAS-2021</strain>
        <tissue evidence="7">Leaf</tissue>
    </source>
</reference>